<dbReference type="InterPro" id="IPR009057">
    <property type="entry name" value="Homeodomain-like_sf"/>
</dbReference>
<accession>A0A5Q0L8E5</accession>
<dbReference type="AlphaFoldDB" id="A0A5Q0L8E5"/>
<dbReference type="InterPro" id="IPR049445">
    <property type="entry name" value="TetR_SbtR-like_C"/>
</dbReference>
<feature type="domain" description="HTH tetR-type" evidence="6">
    <location>
        <begin position="43"/>
        <end position="101"/>
    </location>
</feature>
<reference evidence="7 8" key="1">
    <citation type="submission" date="2019-10" db="EMBL/GenBank/DDBJ databases">
        <title>A novel species.</title>
        <authorList>
            <person name="Gao J."/>
        </authorList>
    </citation>
    <scope>NUCLEOTIDE SEQUENCE [LARGE SCALE GENOMIC DNA]</scope>
    <source>
        <strain evidence="7 8">QMT-28</strain>
    </source>
</reference>
<keyword evidence="3" id="KW-0804">Transcription</keyword>
<dbReference type="InterPro" id="IPR001647">
    <property type="entry name" value="HTH_TetR"/>
</dbReference>
<dbReference type="Gene3D" id="1.10.357.10">
    <property type="entry name" value="Tetracycline Repressor, domain 2"/>
    <property type="match status" value="1"/>
</dbReference>
<dbReference type="KEGG" id="sfy:GFH48_05695"/>
<feature type="compositionally biased region" description="Pro residues" evidence="5">
    <location>
        <begin position="26"/>
        <end position="37"/>
    </location>
</feature>
<dbReference type="SUPFAM" id="SSF48498">
    <property type="entry name" value="Tetracyclin repressor-like, C-terminal domain"/>
    <property type="match status" value="1"/>
</dbReference>
<evidence type="ECO:0000259" key="6">
    <source>
        <dbReference type="PROSITE" id="PS50977"/>
    </source>
</evidence>
<dbReference type="Pfam" id="PF00440">
    <property type="entry name" value="TetR_N"/>
    <property type="match status" value="1"/>
</dbReference>
<dbReference type="InterPro" id="IPR050109">
    <property type="entry name" value="HTH-type_TetR-like_transc_reg"/>
</dbReference>
<name>A0A5Q0L8E5_9ACTN</name>
<dbReference type="GO" id="GO:0000976">
    <property type="term" value="F:transcription cis-regulatory region binding"/>
    <property type="evidence" value="ECO:0007669"/>
    <property type="project" value="TreeGrafter"/>
</dbReference>
<dbReference type="PANTHER" id="PTHR30055">
    <property type="entry name" value="HTH-TYPE TRANSCRIPTIONAL REGULATOR RUTR"/>
    <property type="match status" value="1"/>
</dbReference>
<feature type="DNA-binding region" description="H-T-H motif" evidence="4">
    <location>
        <begin position="64"/>
        <end position="83"/>
    </location>
</feature>
<evidence type="ECO:0000256" key="1">
    <source>
        <dbReference type="ARBA" id="ARBA00023015"/>
    </source>
</evidence>
<sequence>MKRKPLRYGFERTGSPSVSQSALNGPPTPVNSLPPKPTRSDARSNRARILAAATEAFSASTSASMTSIAKQAGVGVGTLYRHFPTREALVVELYDQEIQKLIDLAHTLAGSLPPLTALRGWFEEVARYGQLKYGVAEVIHAATNGGLDDEHYGPFLGAITALLDAGAAEGSLKPGTDPEDVLLQLSVLWRIPPGPGSQERAARILDLVADGLRSRPPESA</sequence>
<dbReference type="GO" id="GO:0003700">
    <property type="term" value="F:DNA-binding transcription factor activity"/>
    <property type="evidence" value="ECO:0007669"/>
    <property type="project" value="TreeGrafter"/>
</dbReference>
<keyword evidence="2 4" id="KW-0238">DNA-binding</keyword>
<organism evidence="7 8">
    <name type="scientific">Streptomyces fagopyri</name>
    <dbReference type="NCBI Taxonomy" id="2662397"/>
    <lineage>
        <taxon>Bacteria</taxon>
        <taxon>Bacillati</taxon>
        <taxon>Actinomycetota</taxon>
        <taxon>Actinomycetes</taxon>
        <taxon>Kitasatosporales</taxon>
        <taxon>Streptomycetaceae</taxon>
        <taxon>Streptomyces</taxon>
    </lineage>
</organism>
<dbReference type="Proteomes" id="UP000326179">
    <property type="component" value="Chromosome"/>
</dbReference>
<keyword evidence="8" id="KW-1185">Reference proteome</keyword>
<feature type="region of interest" description="Disordered" evidence="5">
    <location>
        <begin position="1"/>
        <end position="44"/>
    </location>
</feature>
<dbReference type="EMBL" id="CP045643">
    <property type="protein sequence ID" value="QFZ72827.1"/>
    <property type="molecule type" value="Genomic_DNA"/>
</dbReference>
<protein>
    <submittedName>
        <fullName evidence="7">TetR family transcriptional regulator</fullName>
    </submittedName>
</protein>
<evidence type="ECO:0000256" key="2">
    <source>
        <dbReference type="ARBA" id="ARBA00023125"/>
    </source>
</evidence>
<feature type="compositionally biased region" description="Polar residues" evidence="5">
    <location>
        <begin position="14"/>
        <end position="23"/>
    </location>
</feature>
<evidence type="ECO:0000256" key="5">
    <source>
        <dbReference type="SAM" id="MobiDB-lite"/>
    </source>
</evidence>
<gene>
    <name evidence="7" type="ORF">GFH48_05695</name>
</gene>
<dbReference type="InterPro" id="IPR036271">
    <property type="entry name" value="Tet_transcr_reg_TetR-rel_C_sf"/>
</dbReference>
<evidence type="ECO:0000313" key="8">
    <source>
        <dbReference type="Proteomes" id="UP000326179"/>
    </source>
</evidence>
<evidence type="ECO:0000256" key="3">
    <source>
        <dbReference type="ARBA" id="ARBA00023163"/>
    </source>
</evidence>
<dbReference type="SUPFAM" id="SSF46689">
    <property type="entry name" value="Homeodomain-like"/>
    <property type="match status" value="1"/>
</dbReference>
<proteinExistence type="predicted"/>
<evidence type="ECO:0000256" key="4">
    <source>
        <dbReference type="PROSITE-ProRule" id="PRU00335"/>
    </source>
</evidence>
<dbReference type="PROSITE" id="PS50977">
    <property type="entry name" value="HTH_TETR_2"/>
    <property type="match status" value="1"/>
</dbReference>
<dbReference type="PANTHER" id="PTHR30055:SF234">
    <property type="entry name" value="HTH-TYPE TRANSCRIPTIONAL REGULATOR BETI"/>
    <property type="match status" value="1"/>
</dbReference>
<keyword evidence="1" id="KW-0805">Transcription regulation</keyword>
<evidence type="ECO:0000313" key="7">
    <source>
        <dbReference type="EMBL" id="QFZ72827.1"/>
    </source>
</evidence>
<dbReference type="Pfam" id="PF21597">
    <property type="entry name" value="TetR_C_43"/>
    <property type="match status" value="1"/>
</dbReference>